<evidence type="ECO:0000313" key="6">
    <source>
        <dbReference type="Proteomes" id="UP001190700"/>
    </source>
</evidence>
<gene>
    <name evidence="5" type="ORF">CYMTET_22146</name>
</gene>
<dbReference type="InterPro" id="IPR002110">
    <property type="entry name" value="Ankyrin_rpt"/>
</dbReference>
<sequence length="206" mass="22181">MREMNRLLEAAAEGNETLVAQFLADGDDPNVQDAHGTTPLIAASTWGFAGIIEKLLEAGADSTIVMQRNKWTPLHAAASQNHGKVLMMLMNSGADPNACDSMGRSPADFASASQAIWPFFEARGCVRTSSMKLRELGILQEEFEEPNLDGPADTGRFLPTPMGKFRRGSGRLGTASRPGSRGDVLLNTDMEGYAQRTASARRGTHD</sequence>
<feature type="region of interest" description="Disordered" evidence="4">
    <location>
        <begin position="145"/>
        <end position="206"/>
    </location>
</feature>
<dbReference type="EMBL" id="LGRX02010980">
    <property type="protein sequence ID" value="KAK3269412.1"/>
    <property type="molecule type" value="Genomic_DNA"/>
</dbReference>
<dbReference type="PANTHER" id="PTHR24171">
    <property type="entry name" value="ANKYRIN REPEAT DOMAIN-CONTAINING PROTEIN 39-RELATED"/>
    <property type="match status" value="1"/>
</dbReference>
<name>A0AAE0G100_9CHLO</name>
<keyword evidence="1" id="KW-0677">Repeat</keyword>
<dbReference type="SUPFAM" id="SSF48403">
    <property type="entry name" value="Ankyrin repeat"/>
    <property type="match status" value="1"/>
</dbReference>
<dbReference type="PROSITE" id="PS50297">
    <property type="entry name" value="ANK_REP_REGION"/>
    <property type="match status" value="2"/>
</dbReference>
<evidence type="ECO:0000256" key="2">
    <source>
        <dbReference type="ARBA" id="ARBA00023043"/>
    </source>
</evidence>
<dbReference type="SMART" id="SM00248">
    <property type="entry name" value="ANK"/>
    <property type="match status" value="3"/>
</dbReference>
<organism evidence="5 6">
    <name type="scientific">Cymbomonas tetramitiformis</name>
    <dbReference type="NCBI Taxonomy" id="36881"/>
    <lineage>
        <taxon>Eukaryota</taxon>
        <taxon>Viridiplantae</taxon>
        <taxon>Chlorophyta</taxon>
        <taxon>Pyramimonadophyceae</taxon>
        <taxon>Pyramimonadales</taxon>
        <taxon>Pyramimonadaceae</taxon>
        <taxon>Cymbomonas</taxon>
    </lineage>
</organism>
<dbReference type="Proteomes" id="UP001190700">
    <property type="component" value="Unassembled WGS sequence"/>
</dbReference>
<dbReference type="Gene3D" id="1.25.40.20">
    <property type="entry name" value="Ankyrin repeat-containing domain"/>
    <property type="match status" value="1"/>
</dbReference>
<dbReference type="PROSITE" id="PS50088">
    <property type="entry name" value="ANK_REPEAT"/>
    <property type="match status" value="2"/>
</dbReference>
<proteinExistence type="predicted"/>
<keyword evidence="2 3" id="KW-0040">ANK repeat</keyword>
<dbReference type="AlphaFoldDB" id="A0AAE0G100"/>
<protein>
    <submittedName>
        <fullName evidence="5">Uncharacterized protein</fullName>
    </submittedName>
</protein>
<feature type="repeat" description="ANK" evidence="3">
    <location>
        <begin position="35"/>
        <end position="67"/>
    </location>
</feature>
<accession>A0AAE0G100</accession>
<keyword evidence="6" id="KW-1185">Reference proteome</keyword>
<feature type="repeat" description="ANK" evidence="3">
    <location>
        <begin position="69"/>
        <end position="101"/>
    </location>
</feature>
<evidence type="ECO:0000313" key="5">
    <source>
        <dbReference type="EMBL" id="KAK3269412.1"/>
    </source>
</evidence>
<reference evidence="5 6" key="1">
    <citation type="journal article" date="2015" name="Genome Biol. Evol.">
        <title>Comparative Genomics of a Bacterivorous Green Alga Reveals Evolutionary Causalities and Consequences of Phago-Mixotrophic Mode of Nutrition.</title>
        <authorList>
            <person name="Burns J.A."/>
            <person name="Paasch A."/>
            <person name="Narechania A."/>
            <person name="Kim E."/>
        </authorList>
    </citation>
    <scope>NUCLEOTIDE SEQUENCE [LARGE SCALE GENOMIC DNA]</scope>
    <source>
        <strain evidence="5 6">PLY_AMNH</strain>
    </source>
</reference>
<dbReference type="Pfam" id="PF12796">
    <property type="entry name" value="Ank_2"/>
    <property type="match status" value="1"/>
</dbReference>
<evidence type="ECO:0000256" key="3">
    <source>
        <dbReference type="PROSITE-ProRule" id="PRU00023"/>
    </source>
</evidence>
<evidence type="ECO:0000256" key="4">
    <source>
        <dbReference type="SAM" id="MobiDB-lite"/>
    </source>
</evidence>
<evidence type="ECO:0000256" key="1">
    <source>
        <dbReference type="ARBA" id="ARBA00022737"/>
    </source>
</evidence>
<dbReference type="InterPro" id="IPR036770">
    <property type="entry name" value="Ankyrin_rpt-contain_sf"/>
</dbReference>
<comment type="caution">
    <text evidence="5">The sequence shown here is derived from an EMBL/GenBank/DDBJ whole genome shotgun (WGS) entry which is preliminary data.</text>
</comment>